<dbReference type="Proteomes" id="UP000199206">
    <property type="component" value="Unassembled WGS sequence"/>
</dbReference>
<dbReference type="RefSeq" id="WP_093666401.1">
    <property type="nucleotide sequence ID" value="NZ_FOCF01000007.1"/>
</dbReference>
<accession>A0A1H8GUM3</accession>
<reference evidence="2" key="1">
    <citation type="submission" date="2016-10" db="EMBL/GenBank/DDBJ databases">
        <authorList>
            <person name="Varghese N."/>
            <person name="Submissions S."/>
        </authorList>
    </citation>
    <scope>NUCLEOTIDE SEQUENCE [LARGE SCALE GENOMIC DNA]</scope>
    <source>
        <strain evidence="2">S6-262</strain>
    </source>
</reference>
<keyword evidence="2" id="KW-1185">Reference proteome</keyword>
<dbReference type="Pfam" id="PF06718">
    <property type="entry name" value="DUF1203"/>
    <property type="match status" value="1"/>
</dbReference>
<dbReference type="OrthoDB" id="5953307at2"/>
<dbReference type="STRING" id="1166340.SAMN05192583_2898"/>
<dbReference type="InterPro" id="IPR009593">
    <property type="entry name" value="DUF1203"/>
</dbReference>
<dbReference type="AlphaFoldDB" id="A0A1H8GUM3"/>
<sequence length="155" mass="17583">MSFRVQGLDARHFMHLYGLSNGELTQFGAQRVVADVTPGFPDRIEVRDLDPGETALLLNYEHQPADTPYRSRHAIFAREGAEQALDLIDRLPEAIRIRPISLRAFDAVGYMLHADLQHGSRLEPLIVRFLAYPDVAYLHAHYAKRGCYAARIVRS</sequence>
<proteinExistence type="predicted"/>
<dbReference type="EMBL" id="FOCF01000007">
    <property type="protein sequence ID" value="SEN47575.1"/>
    <property type="molecule type" value="Genomic_DNA"/>
</dbReference>
<evidence type="ECO:0000313" key="1">
    <source>
        <dbReference type="EMBL" id="SEN47575.1"/>
    </source>
</evidence>
<name>A0A1H8GUM3_9SPHN</name>
<evidence type="ECO:0000313" key="2">
    <source>
        <dbReference type="Proteomes" id="UP000199206"/>
    </source>
</evidence>
<protein>
    <recommendedName>
        <fullName evidence="3">DUF1203 domain-containing protein</fullName>
    </recommendedName>
</protein>
<organism evidence="1 2">
    <name type="scientific">Sphingomonas gellani</name>
    <dbReference type="NCBI Taxonomy" id="1166340"/>
    <lineage>
        <taxon>Bacteria</taxon>
        <taxon>Pseudomonadati</taxon>
        <taxon>Pseudomonadota</taxon>
        <taxon>Alphaproteobacteria</taxon>
        <taxon>Sphingomonadales</taxon>
        <taxon>Sphingomonadaceae</taxon>
        <taxon>Sphingomonas</taxon>
    </lineage>
</organism>
<gene>
    <name evidence="1" type="ORF">SAMN05192583_2898</name>
</gene>
<evidence type="ECO:0008006" key="3">
    <source>
        <dbReference type="Google" id="ProtNLM"/>
    </source>
</evidence>